<evidence type="ECO:0000313" key="2">
    <source>
        <dbReference type="EMBL" id="KAF5197697.1"/>
    </source>
</evidence>
<name>A0A7J6WL87_THATH</name>
<gene>
    <name evidence="2" type="ORF">FRX31_012714</name>
</gene>
<dbReference type="AlphaFoldDB" id="A0A7J6WL87"/>
<dbReference type="Proteomes" id="UP000554482">
    <property type="component" value="Unassembled WGS sequence"/>
</dbReference>
<sequence length="74" mass="8168">MVAGFLVIIHVLSVHQSSGYGHWSIIPFAMMWGLEFKMNYTTLMVSSTHGEVMRAVASPLPPHHPPVHVASKNT</sequence>
<accession>A0A7J6WL87</accession>
<feature type="signal peptide" evidence="1">
    <location>
        <begin position="1"/>
        <end position="19"/>
    </location>
</feature>
<proteinExistence type="predicted"/>
<reference evidence="2 3" key="1">
    <citation type="submission" date="2020-06" db="EMBL/GenBank/DDBJ databases">
        <title>Transcriptomic and genomic resources for Thalictrum thalictroides and T. hernandezii: Facilitating candidate gene discovery in an emerging model plant lineage.</title>
        <authorList>
            <person name="Arias T."/>
            <person name="Riano-Pachon D.M."/>
            <person name="Di Stilio V.S."/>
        </authorList>
    </citation>
    <scope>NUCLEOTIDE SEQUENCE [LARGE SCALE GENOMIC DNA]</scope>
    <source>
        <strain evidence="3">cv. WT478/WT964</strain>
        <tissue evidence="2">Leaves</tissue>
    </source>
</reference>
<dbReference type="EMBL" id="JABWDY010014341">
    <property type="protein sequence ID" value="KAF5197697.1"/>
    <property type="molecule type" value="Genomic_DNA"/>
</dbReference>
<feature type="chain" id="PRO_5029596713" evidence="1">
    <location>
        <begin position="20"/>
        <end position="74"/>
    </location>
</feature>
<evidence type="ECO:0000313" key="3">
    <source>
        <dbReference type="Proteomes" id="UP000554482"/>
    </source>
</evidence>
<protein>
    <submittedName>
        <fullName evidence="2">Uncharacterized protein</fullName>
    </submittedName>
</protein>
<keyword evidence="3" id="KW-1185">Reference proteome</keyword>
<evidence type="ECO:0000256" key="1">
    <source>
        <dbReference type="SAM" id="SignalP"/>
    </source>
</evidence>
<organism evidence="2 3">
    <name type="scientific">Thalictrum thalictroides</name>
    <name type="common">Rue-anemone</name>
    <name type="synonym">Anemone thalictroides</name>
    <dbReference type="NCBI Taxonomy" id="46969"/>
    <lineage>
        <taxon>Eukaryota</taxon>
        <taxon>Viridiplantae</taxon>
        <taxon>Streptophyta</taxon>
        <taxon>Embryophyta</taxon>
        <taxon>Tracheophyta</taxon>
        <taxon>Spermatophyta</taxon>
        <taxon>Magnoliopsida</taxon>
        <taxon>Ranunculales</taxon>
        <taxon>Ranunculaceae</taxon>
        <taxon>Thalictroideae</taxon>
        <taxon>Thalictrum</taxon>
    </lineage>
</organism>
<keyword evidence="1" id="KW-0732">Signal</keyword>
<comment type="caution">
    <text evidence="2">The sequence shown here is derived from an EMBL/GenBank/DDBJ whole genome shotgun (WGS) entry which is preliminary data.</text>
</comment>